<dbReference type="EMBL" id="CP031034">
    <property type="protein sequence ID" value="QDZ17935.1"/>
    <property type="molecule type" value="Genomic_DNA"/>
</dbReference>
<evidence type="ECO:0000256" key="2">
    <source>
        <dbReference type="ARBA" id="ARBA00010136"/>
    </source>
</evidence>
<keyword evidence="6" id="KW-0378">Hydrolase</keyword>
<dbReference type="STRING" id="1764295.A0A5B8ME61"/>
<evidence type="ECO:0000259" key="9">
    <source>
        <dbReference type="Pfam" id="PF01433"/>
    </source>
</evidence>
<dbReference type="Pfam" id="PF11940">
    <property type="entry name" value="DUF3458"/>
    <property type="match status" value="1"/>
</dbReference>
<reference evidence="13 14" key="1">
    <citation type="submission" date="2018-07" db="EMBL/GenBank/DDBJ databases">
        <title>The complete nuclear genome of the prasinophyte Chloropicon primus (CCMP1205).</title>
        <authorList>
            <person name="Pombert J.-F."/>
            <person name="Otis C."/>
            <person name="Turmel M."/>
            <person name="Lemieux C."/>
        </authorList>
    </citation>
    <scope>NUCLEOTIDE SEQUENCE [LARGE SCALE GENOMIC DNA]</scope>
    <source>
        <strain evidence="13 14">CCMP1205</strain>
    </source>
</reference>
<dbReference type="InterPro" id="IPR014782">
    <property type="entry name" value="Peptidase_M1_dom"/>
</dbReference>
<dbReference type="InterPro" id="IPR024601">
    <property type="entry name" value="Peptidase_M1_pepN_C"/>
</dbReference>
<keyword evidence="8" id="KW-0482">Metalloprotease</keyword>
<comment type="cofactor">
    <cofactor evidence="1">
        <name>Zn(2+)</name>
        <dbReference type="ChEBI" id="CHEBI:29105"/>
    </cofactor>
</comment>
<evidence type="ECO:0000259" key="10">
    <source>
        <dbReference type="Pfam" id="PF11940"/>
    </source>
</evidence>
<dbReference type="CDD" id="cd09600">
    <property type="entry name" value="M1_APN"/>
    <property type="match status" value="1"/>
</dbReference>
<evidence type="ECO:0000256" key="8">
    <source>
        <dbReference type="ARBA" id="ARBA00023049"/>
    </source>
</evidence>
<comment type="similarity">
    <text evidence="2">Belongs to the peptidase M1 family.</text>
</comment>
<dbReference type="NCBIfam" id="TIGR02414">
    <property type="entry name" value="pepN_proteo"/>
    <property type="match status" value="1"/>
</dbReference>
<dbReference type="GO" id="GO:0006508">
    <property type="term" value="P:proteolysis"/>
    <property type="evidence" value="ECO:0007669"/>
    <property type="project" value="UniProtKB-KW"/>
</dbReference>
<dbReference type="AlphaFoldDB" id="A0A5B8ME61"/>
<dbReference type="FunFam" id="2.60.40.1730:FF:000005">
    <property type="entry name" value="Aminopeptidase N"/>
    <property type="match status" value="1"/>
</dbReference>
<feature type="domain" description="Peptidase M1 membrane alanine aminopeptidase" evidence="9">
    <location>
        <begin position="246"/>
        <end position="456"/>
    </location>
</feature>
<feature type="domain" description="Peptidase M1 alanyl aminopeptidase Ig-like fold" evidence="10">
    <location>
        <begin position="464"/>
        <end position="575"/>
    </location>
</feature>
<evidence type="ECO:0000256" key="4">
    <source>
        <dbReference type="ARBA" id="ARBA00022670"/>
    </source>
</evidence>
<feature type="domain" description="Peptidase M1 alanyl aminopeptidase C-terminal" evidence="11">
    <location>
        <begin position="580"/>
        <end position="901"/>
    </location>
</feature>
<dbReference type="GO" id="GO:0008237">
    <property type="term" value="F:metallopeptidase activity"/>
    <property type="evidence" value="ECO:0007669"/>
    <property type="project" value="UniProtKB-KW"/>
</dbReference>
<feature type="domain" description="Aminopeptidase N-like N-terminal" evidence="12">
    <location>
        <begin position="123"/>
        <end position="206"/>
    </location>
</feature>
<dbReference type="InterPro" id="IPR037144">
    <property type="entry name" value="Peptidase_M1_pepN_C_sf"/>
</dbReference>
<dbReference type="InterPro" id="IPR038438">
    <property type="entry name" value="PepN_Ig-like_sf"/>
</dbReference>
<sequence>MCVGTVAEGNVAKGEEPATPAAIYLKDYQEYPYSIADLTMTFDLGEEKTTVHSVCRMSSKSGSSVPMMLNGDASLELKGLYVDGKPLVEGVDYDLSEKELLIKSPPSGDFVLGCITDIEPQNNTSLNGLYKSDGNFCSQCEAEGFRCITYYPDRPDVMTKFTVKIVGDKEKYPVLLSNGNLVAEGDLEGGKHYAVWVDPWKKPAYLFALVAGQYVALEDKFTTKSGRVVDLRIYTAAHNSHKTQHAMDSLKHAMKWDEDRFRLEYDLDLFNIVAADDFNMGAMENKSLNVFNSRLVLASPETATDFDYNRIEGVIGHEYFHNWTGNRVTCRDWFQLSLKEGLTVFRDQEFSSFMNSAPVKRIDDVMIVRSRQFAEDAGPMAHPVRPASYMKIDNFYTLTVYDKGAEVIRMYHTLLGEEGFQKGIDLYFERHDGQAVTTDDFYKAMEDANNTSLGSFKLWYSQAGTPTLKVTTEYNEGDKTFTLNCSQELPVTPDMTQEKKPQLIPIKIGLVSPDGKDLVLTSVQDSTGSETSIGNATTYVLKMTEMSQSFTFKNVPVKPTPSVLRNFSAPVKLEMEQSSEELKFLLSNDSDEFNKWEAGQRLITNLIFDLLKSHQSGQELQMDNSVTEAFGQVLTDDSLDKEFRAYAMELPSTEELADKIPKANPVDIHKVRNFVLKSLAAGLKDKFLQIYNANNVKGAYKPDREGKSRRSIRNCALSYLGKLADSDAEIKALLNTSFKEASNMTDQMAALGAICGNAGEDRENALKSFYTQWSNEPLVMLKWLGLQAGSNIEGNLKVMKELLEHPAFDIKNPNKVYSLVGGFTRSAVNFHAADGSGYEFLADLVIKLDKLNPQVAARMVGPFTKYKKYDDARQALMKAQLERILATKPCENVYEIVFKSL</sequence>
<dbReference type="InterPro" id="IPR042097">
    <property type="entry name" value="Aminopeptidase_N-like_N_sf"/>
</dbReference>
<evidence type="ECO:0000256" key="5">
    <source>
        <dbReference type="ARBA" id="ARBA00022723"/>
    </source>
</evidence>
<dbReference type="InterPro" id="IPR012779">
    <property type="entry name" value="Peptidase_M1_pepN"/>
</dbReference>
<dbReference type="Pfam" id="PF17900">
    <property type="entry name" value="Peptidase_M1_N"/>
    <property type="match status" value="1"/>
</dbReference>
<proteinExistence type="inferred from homology"/>
<dbReference type="InterPro" id="IPR045357">
    <property type="entry name" value="Aminopeptidase_N-like_N"/>
</dbReference>
<dbReference type="PANTHER" id="PTHR46322">
    <property type="entry name" value="PUROMYCIN-SENSITIVE AMINOPEPTIDASE"/>
    <property type="match status" value="1"/>
</dbReference>
<dbReference type="Pfam" id="PF01433">
    <property type="entry name" value="Peptidase_M1"/>
    <property type="match status" value="1"/>
</dbReference>
<dbReference type="FunFam" id="1.10.390.10:FF:000002">
    <property type="entry name" value="Aminopeptidase N"/>
    <property type="match status" value="1"/>
</dbReference>
<accession>A0A5B8ME61</accession>
<evidence type="ECO:0000256" key="1">
    <source>
        <dbReference type="ARBA" id="ARBA00001947"/>
    </source>
</evidence>
<dbReference type="FunFam" id="2.60.40.1840:FF:000001">
    <property type="entry name" value="Aminopeptidase N"/>
    <property type="match status" value="1"/>
</dbReference>
<evidence type="ECO:0000313" key="14">
    <source>
        <dbReference type="Proteomes" id="UP000316726"/>
    </source>
</evidence>
<dbReference type="GO" id="GO:0004177">
    <property type="term" value="F:aminopeptidase activity"/>
    <property type="evidence" value="ECO:0007669"/>
    <property type="project" value="UniProtKB-KW"/>
</dbReference>
<dbReference type="Gene3D" id="2.60.40.1730">
    <property type="entry name" value="tricorn interacting facor f3 domain"/>
    <property type="match status" value="1"/>
</dbReference>
<dbReference type="GO" id="GO:0008270">
    <property type="term" value="F:zinc ion binding"/>
    <property type="evidence" value="ECO:0007669"/>
    <property type="project" value="InterPro"/>
</dbReference>
<dbReference type="Pfam" id="PF17432">
    <property type="entry name" value="DUF3458_C"/>
    <property type="match status" value="1"/>
</dbReference>
<keyword evidence="7" id="KW-0862">Zinc</keyword>
<dbReference type="FunFam" id="3.30.2010.30:FF:000002">
    <property type="entry name" value="Putative aminopeptidase N"/>
    <property type="match status" value="1"/>
</dbReference>
<evidence type="ECO:0000259" key="11">
    <source>
        <dbReference type="Pfam" id="PF17432"/>
    </source>
</evidence>
<dbReference type="Gene3D" id="3.30.2010.30">
    <property type="match status" value="1"/>
</dbReference>
<name>A0A5B8ME61_9CHLO</name>
<dbReference type="SUPFAM" id="SSF55486">
    <property type="entry name" value="Metalloproteases ('zincins'), catalytic domain"/>
    <property type="match status" value="1"/>
</dbReference>
<evidence type="ECO:0000256" key="6">
    <source>
        <dbReference type="ARBA" id="ARBA00022801"/>
    </source>
</evidence>
<dbReference type="Gene3D" id="2.60.40.1840">
    <property type="match status" value="1"/>
</dbReference>
<evidence type="ECO:0000313" key="13">
    <source>
        <dbReference type="EMBL" id="QDZ17935.1"/>
    </source>
</evidence>
<keyword evidence="3 13" id="KW-0031">Aminopeptidase</keyword>
<dbReference type="PANTHER" id="PTHR46322:SF1">
    <property type="entry name" value="PUROMYCIN-SENSITIVE AMINOPEPTIDASE"/>
    <property type="match status" value="1"/>
</dbReference>
<evidence type="ECO:0000259" key="12">
    <source>
        <dbReference type="Pfam" id="PF17900"/>
    </source>
</evidence>
<evidence type="ECO:0000256" key="3">
    <source>
        <dbReference type="ARBA" id="ARBA00022438"/>
    </source>
</evidence>
<dbReference type="InterPro" id="IPR027268">
    <property type="entry name" value="Peptidase_M4/M1_CTD_sf"/>
</dbReference>
<keyword evidence="14" id="KW-1185">Reference proteome</keyword>
<evidence type="ECO:0000256" key="7">
    <source>
        <dbReference type="ARBA" id="ARBA00022833"/>
    </source>
</evidence>
<dbReference type="Gene3D" id="1.25.50.10">
    <property type="entry name" value="Peptidase M1, alanyl aminopeptidase, C-terminal domain"/>
    <property type="match status" value="1"/>
</dbReference>
<gene>
    <name evidence="13" type="ORF">A3770_01p04530</name>
</gene>
<keyword evidence="4" id="KW-0645">Protease</keyword>
<dbReference type="OrthoDB" id="10031169at2759"/>
<protein>
    <submittedName>
        <fullName evidence="13">Alanyl aminopeptidase</fullName>
    </submittedName>
</protein>
<dbReference type="SUPFAM" id="SSF63737">
    <property type="entry name" value="Leukotriene A4 hydrolase N-terminal domain"/>
    <property type="match status" value="1"/>
</dbReference>
<organism evidence="13 14">
    <name type="scientific">Chloropicon primus</name>
    <dbReference type="NCBI Taxonomy" id="1764295"/>
    <lineage>
        <taxon>Eukaryota</taxon>
        <taxon>Viridiplantae</taxon>
        <taxon>Chlorophyta</taxon>
        <taxon>Chloropicophyceae</taxon>
        <taxon>Chloropicales</taxon>
        <taxon>Chloropicaceae</taxon>
        <taxon>Chloropicon</taxon>
    </lineage>
</organism>
<dbReference type="InterPro" id="IPR035414">
    <property type="entry name" value="Peptidase_M1_pepN_Ig-like"/>
</dbReference>
<dbReference type="Gene3D" id="1.10.390.10">
    <property type="entry name" value="Neutral Protease Domain 2"/>
    <property type="match status" value="1"/>
</dbReference>
<dbReference type="InterPro" id="IPR001930">
    <property type="entry name" value="Peptidase_M1"/>
</dbReference>
<dbReference type="PRINTS" id="PR00756">
    <property type="entry name" value="ALADIPTASE"/>
</dbReference>
<dbReference type="Proteomes" id="UP000316726">
    <property type="component" value="Chromosome 1"/>
</dbReference>
<keyword evidence="5" id="KW-0479">Metal-binding</keyword>